<gene>
    <name evidence="3" type="ORF">ERUC_LOCUS32015</name>
</gene>
<sequence>MIFLGVCFIVLLVIGDLEKEVKIGSLKFLGAVFLALVVFDICLAARPKALGRGSGSGYGSGSVGGNRGGGEGLGSGSGYGEGYGS</sequence>
<evidence type="ECO:0000256" key="1">
    <source>
        <dbReference type="SAM" id="MobiDB-lite"/>
    </source>
</evidence>
<accession>A0ABC8L6H1</accession>
<proteinExistence type="predicted"/>
<feature type="region of interest" description="Disordered" evidence="1">
    <location>
        <begin position="49"/>
        <end position="85"/>
    </location>
</feature>
<evidence type="ECO:0000313" key="3">
    <source>
        <dbReference type="EMBL" id="CAH8374401.1"/>
    </source>
</evidence>
<keyword evidence="2" id="KW-0732">Signal</keyword>
<keyword evidence="4" id="KW-1185">Reference proteome</keyword>
<name>A0ABC8L6H1_ERUVS</name>
<feature type="signal peptide" evidence="2">
    <location>
        <begin position="1"/>
        <end position="15"/>
    </location>
</feature>
<feature type="compositionally biased region" description="Gly residues" evidence="1">
    <location>
        <begin position="52"/>
        <end position="85"/>
    </location>
</feature>
<dbReference type="Proteomes" id="UP001642260">
    <property type="component" value="Unassembled WGS sequence"/>
</dbReference>
<evidence type="ECO:0000313" key="4">
    <source>
        <dbReference type="Proteomes" id="UP001642260"/>
    </source>
</evidence>
<reference evidence="3 4" key="1">
    <citation type="submission" date="2022-03" db="EMBL/GenBank/DDBJ databases">
        <authorList>
            <person name="Macdonald S."/>
            <person name="Ahmed S."/>
            <person name="Newling K."/>
        </authorList>
    </citation>
    <scope>NUCLEOTIDE SEQUENCE [LARGE SCALE GENOMIC DNA]</scope>
</reference>
<evidence type="ECO:0000256" key="2">
    <source>
        <dbReference type="SAM" id="SignalP"/>
    </source>
</evidence>
<dbReference type="AlphaFoldDB" id="A0ABC8L6H1"/>
<evidence type="ECO:0008006" key="5">
    <source>
        <dbReference type="Google" id="ProtNLM"/>
    </source>
</evidence>
<protein>
    <recommendedName>
        <fullName evidence="5">Glycine-rich protein</fullName>
    </recommendedName>
</protein>
<feature type="chain" id="PRO_5044849776" description="Glycine-rich protein" evidence="2">
    <location>
        <begin position="16"/>
        <end position="85"/>
    </location>
</feature>
<organism evidence="3 4">
    <name type="scientific">Eruca vesicaria subsp. sativa</name>
    <name type="common">Garden rocket</name>
    <name type="synonym">Eruca sativa</name>
    <dbReference type="NCBI Taxonomy" id="29727"/>
    <lineage>
        <taxon>Eukaryota</taxon>
        <taxon>Viridiplantae</taxon>
        <taxon>Streptophyta</taxon>
        <taxon>Embryophyta</taxon>
        <taxon>Tracheophyta</taxon>
        <taxon>Spermatophyta</taxon>
        <taxon>Magnoliopsida</taxon>
        <taxon>eudicotyledons</taxon>
        <taxon>Gunneridae</taxon>
        <taxon>Pentapetalae</taxon>
        <taxon>rosids</taxon>
        <taxon>malvids</taxon>
        <taxon>Brassicales</taxon>
        <taxon>Brassicaceae</taxon>
        <taxon>Brassiceae</taxon>
        <taxon>Eruca</taxon>
    </lineage>
</organism>
<comment type="caution">
    <text evidence="3">The sequence shown here is derived from an EMBL/GenBank/DDBJ whole genome shotgun (WGS) entry which is preliminary data.</text>
</comment>
<dbReference type="EMBL" id="CAKOAT010449598">
    <property type="protein sequence ID" value="CAH8374401.1"/>
    <property type="molecule type" value="Genomic_DNA"/>
</dbReference>